<organism evidence="3 4">
    <name type="scientific">Caballeronia hypogeia</name>
    <dbReference type="NCBI Taxonomy" id="1777140"/>
    <lineage>
        <taxon>Bacteria</taxon>
        <taxon>Pseudomonadati</taxon>
        <taxon>Pseudomonadota</taxon>
        <taxon>Betaproteobacteria</taxon>
        <taxon>Burkholderiales</taxon>
        <taxon>Burkholderiaceae</taxon>
        <taxon>Caballeronia</taxon>
    </lineage>
</organism>
<keyword evidence="3" id="KW-0449">Lipoprotein</keyword>
<dbReference type="CDD" id="cd11524">
    <property type="entry name" value="SYLF"/>
    <property type="match status" value="1"/>
</dbReference>
<dbReference type="Pfam" id="PF04366">
    <property type="entry name" value="Ysc84"/>
    <property type="match status" value="1"/>
</dbReference>
<sequence length="187" mass="19573">MLKRLILTLTILLMLPTSVALADEYTATLNLFKNAGESSNLLHSAYGYAVFPKIGKAGVGIGGAHGKGRVYEKGKYIGDTSMTQLTVGLQLGGQVYSELILFQDERSLKEFINGNFEFGADVNAIAITAAAGAQAGTAGTSANVSGGKKDAKTTGAYRKGMAVFTVAKGGLMYEASVGGQKFSYKPR</sequence>
<dbReference type="InterPro" id="IPR007461">
    <property type="entry name" value="Ysc84_actin-binding"/>
</dbReference>
<reference evidence="3" key="1">
    <citation type="submission" date="2016-01" db="EMBL/GenBank/DDBJ databases">
        <authorList>
            <person name="Peeters C."/>
        </authorList>
    </citation>
    <scope>NUCLEOTIDE SEQUENCE</scope>
    <source>
        <strain evidence="3">LMG 29322</strain>
    </source>
</reference>
<gene>
    <name evidence="3" type="ORF">AWB79_02615</name>
</gene>
<keyword evidence="4" id="KW-1185">Reference proteome</keyword>
<dbReference type="EMBL" id="FCOA02000007">
    <property type="protein sequence ID" value="SAK59403.1"/>
    <property type="molecule type" value="Genomic_DNA"/>
</dbReference>
<accession>A0A158ANS3</accession>
<dbReference type="Proteomes" id="UP000054851">
    <property type="component" value="Unassembled WGS sequence"/>
</dbReference>
<dbReference type="AlphaFoldDB" id="A0A158ANS3"/>
<dbReference type="OrthoDB" id="5405772at2"/>
<proteinExistence type="predicted"/>
<evidence type="ECO:0000259" key="2">
    <source>
        <dbReference type="Pfam" id="PF04366"/>
    </source>
</evidence>
<feature type="domain" description="Ysc84 actin-binding" evidence="2">
    <location>
        <begin position="84"/>
        <end position="182"/>
    </location>
</feature>
<name>A0A158ANS3_9BURK</name>
<feature type="chain" id="PRO_5007620808" evidence="1">
    <location>
        <begin position="23"/>
        <end position="187"/>
    </location>
</feature>
<evidence type="ECO:0000313" key="4">
    <source>
        <dbReference type="Proteomes" id="UP000054851"/>
    </source>
</evidence>
<dbReference type="RefSeq" id="WP_061167855.1">
    <property type="nucleotide sequence ID" value="NZ_FCOA02000007.1"/>
</dbReference>
<keyword evidence="1" id="KW-0732">Signal</keyword>
<protein>
    <submittedName>
        <fullName evidence="3">Lipoprotein</fullName>
    </submittedName>
</protein>
<dbReference type="STRING" id="1777140.AWB79_02615"/>
<evidence type="ECO:0000256" key="1">
    <source>
        <dbReference type="SAM" id="SignalP"/>
    </source>
</evidence>
<comment type="caution">
    <text evidence="3">The sequence shown here is derived from an EMBL/GenBank/DDBJ whole genome shotgun (WGS) entry which is preliminary data.</text>
</comment>
<feature type="signal peptide" evidence="1">
    <location>
        <begin position="1"/>
        <end position="22"/>
    </location>
</feature>
<evidence type="ECO:0000313" key="3">
    <source>
        <dbReference type="EMBL" id="SAK59403.1"/>
    </source>
</evidence>